<dbReference type="GO" id="GO:0009236">
    <property type="term" value="P:cobalamin biosynthetic process"/>
    <property type="evidence" value="ECO:0007669"/>
    <property type="project" value="InterPro"/>
</dbReference>
<dbReference type="PANTHER" id="PTHR37477">
    <property type="entry name" value="COBALT-PRECORRIN-5A HYDROLASE"/>
    <property type="match status" value="1"/>
</dbReference>
<evidence type="ECO:0000313" key="2">
    <source>
        <dbReference type="EMBL" id="QNO54330.1"/>
    </source>
</evidence>
<proteinExistence type="predicted"/>
<dbReference type="AlphaFoldDB" id="A0A7G9Z246"/>
<dbReference type="SUPFAM" id="SSF159664">
    <property type="entry name" value="CobE/GbiG C-terminal domain-like"/>
    <property type="match status" value="1"/>
</dbReference>
<feature type="domain" description="CobE/GbiG C-terminal" evidence="1">
    <location>
        <begin position="6"/>
        <end position="124"/>
    </location>
</feature>
<dbReference type="PANTHER" id="PTHR37477:SF1">
    <property type="entry name" value="COBALT-PRECORRIN-5A HYDROLASE"/>
    <property type="match status" value="1"/>
</dbReference>
<accession>A0A7G9Z246</accession>
<gene>
    <name evidence="2" type="ORF">DIMBOPOO_00002</name>
</gene>
<organism evidence="2">
    <name type="scientific">Candidatus Methanophaga sp. ANME-1 ERB7</name>
    <dbReference type="NCBI Taxonomy" id="2759913"/>
    <lineage>
        <taxon>Archaea</taxon>
        <taxon>Methanobacteriati</taxon>
        <taxon>Methanobacteriota</taxon>
        <taxon>Stenosarchaea group</taxon>
        <taxon>Methanomicrobia</taxon>
        <taxon>Candidatus Methanophagales</taxon>
        <taxon>Candidatus Methanophagaceae</taxon>
        <taxon>Candidatus Methanophaga</taxon>
    </lineage>
</organism>
<evidence type="ECO:0000259" key="1">
    <source>
        <dbReference type="Pfam" id="PF01890"/>
    </source>
</evidence>
<name>A0A7G9Z246_9EURY</name>
<reference evidence="2" key="1">
    <citation type="submission" date="2020-06" db="EMBL/GenBank/DDBJ databases">
        <title>Unique genomic features of the anaerobic methanotrophic archaea.</title>
        <authorList>
            <person name="Chadwick G.L."/>
            <person name="Skennerton C.T."/>
            <person name="Laso-Perez R."/>
            <person name="Leu A.O."/>
            <person name="Speth D.R."/>
            <person name="Yu H."/>
            <person name="Morgan-Lang C."/>
            <person name="Hatzenpichler R."/>
            <person name="Goudeau D."/>
            <person name="Malmstrom R."/>
            <person name="Brazelton W.J."/>
            <person name="Woyke T."/>
            <person name="Hallam S.J."/>
            <person name="Tyson G.W."/>
            <person name="Wegener G."/>
            <person name="Boetius A."/>
            <person name="Orphan V."/>
        </authorList>
    </citation>
    <scope>NUCLEOTIDE SEQUENCE</scope>
</reference>
<dbReference type="Pfam" id="PF01890">
    <property type="entry name" value="CbiG_C"/>
    <property type="match status" value="1"/>
</dbReference>
<dbReference type="InterPro" id="IPR002750">
    <property type="entry name" value="CobE/GbiG_C"/>
</dbReference>
<dbReference type="InterPro" id="IPR036518">
    <property type="entry name" value="CobE/GbiG_C_sf"/>
</dbReference>
<protein>
    <recommendedName>
        <fullName evidence="1">CobE/GbiG C-terminal domain-containing protein</fullName>
    </recommendedName>
</protein>
<dbReference type="EMBL" id="MT631576">
    <property type="protein sequence ID" value="QNO54330.1"/>
    <property type="molecule type" value="Genomic_DNA"/>
</dbReference>
<sequence length="126" mass="13985">MKTRDIYLGIGFHTDVRAIAIESAIRRFLVELDIDQKKVKGLCTVDFKNTESLREVSAKFGIPLLFFSRDEINSVNVQSKSAAMAAFSLKGVAEPCAILGATRNNAKCKFVKRKSFDRKITLAVVS</sequence>
<dbReference type="InterPro" id="IPR052553">
    <property type="entry name" value="CbiG_hydrolase"/>
</dbReference>
<dbReference type="Gene3D" id="3.30.420.180">
    <property type="entry name" value="CobE/GbiG C-terminal domain"/>
    <property type="match status" value="1"/>
</dbReference>